<keyword evidence="4 7" id="KW-0067">ATP-binding</keyword>
<feature type="domain" description="ABC transporter" evidence="6">
    <location>
        <begin position="4"/>
        <end position="232"/>
    </location>
</feature>
<evidence type="ECO:0000313" key="7">
    <source>
        <dbReference type="EMBL" id="SEV97098.1"/>
    </source>
</evidence>
<reference evidence="8" key="1">
    <citation type="submission" date="2016-10" db="EMBL/GenBank/DDBJ databases">
        <authorList>
            <person name="Varghese N."/>
        </authorList>
    </citation>
    <scope>NUCLEOTIDE SEQUENCE [LARGE SCALE GENOMIC DNA]</scope>
    <source>
        <strain evidence="8">CGMCC 1.12284</strain>
    </source>
</reference>
<dbReference type="GO" id="GO:0005524">
    <property type="term" value="F:ATP binding"/>
    <property type="evidence" value="ECO:0007669"/>
    <property type="project" value="UniProtKB-KW"/>
</dbReference>
<keyword evidence="5" id="KW-0029">Amino-acid transport</keyword>
<evidence type="ECO:0000256" key="2">
    <source>
        <dbReference type="ARBA" id="ARBA00022448"/>
    </source>
</evidence>
<dbReference type="STRING" id="1202768.SAMN05216285_1418"/>
<dbReference type="InterPro" id="IPR017871">
    <property type="entry name" value="ABC_transporter-like_CS"/>
</dbReference>
<dbReference type="AlphaFoldDB" id="A0A1I0N7U0"/>
<evidence type="ECO:0000256" key="4">
    <source>
        <dbReference type="ARBA" id="ARBA00022840"/>
    </source>
</evidence>
<dbReference type="eggNOG" id="arCOG00924">
    <property type="taxonomic scope" value="Archaea"/>
</dbReference>
<dbReference type="GO" id="GO:0015658">
    <property type="term" value="F:branched-chain amino acid transmembrane transporter activity"/>
    <property type="evidence" value="ECO:0007669"/>
    <property type="project" value="TreeGrafter"/>
</dbReference>
<evidence type="ECO:0000259" key="6">
    <source>
        <dbReference type="PROSITE" id="PS50893"/>
    </source>
</evidence>
<dbReference type="PROSITE" id="PS50893">
    <property type="entry name" value="ABC_TRANSPORTER_2"/>
    <property type="match status" value="1"/>
</dbReference>
<keyword evidence="3" id="KW-0547">Nucleotide-binding</keyword>
<dbReference type="OrthoDB" id="97750at2157"/>
<evidence type="ECO:0000313" key="8">
    <source>
        <dbReference type="Proteomes" id="UP000183275"/>
    </source>
</evidence>
<dbReference type="InterPro" id="IPR003593">
    <property type="entry name" value="AAA+_ATPase"/>
</dbReference>
<accession>A0A1I0N7U0</accession>
<evidence type="ECO:0000256" key="1">
    <source>
        <dbReference type="ARBA" id="ARBA00005417"/>
    </source>
</evidence>
<sequence length="238" mass="26249">MTVLDIDGIDTYYGNSHVLHDVSLTLAEGEVVALLGRNGAGKTTTMRSIMGVTPPRRGEITYRGEDIVGKAPNEINERGINLVPEDRRVFPTLTVHENIVLAHKLAADPRPVEEMYELFPVLDGLRRSNAQNLSGGEQQMLAVARALVQRPSLLLLDEPTEGLAPVIVDDLRTMLQDVVEQDVTVLLSEQNVTFAFDLATRGYVIDTGSIVFEGSIEEIREREDLLEQYLAVSPEEVA</sequence>
<keyword evidence="2" id="KW-0813">Transport</keyword>
<dbReference type="SMART" id="SM00382">
    <property type="entry name" value="AAA"/>
    <property type="match status" value="1"/>
</dbReference>
<proteinExistence type="inferred from homology"/>
<dbReference type="SUPFAM" id="SSF52540">
    <property type="entry name" value="P-loop containing nucleoside triphosphate hydrolases"/>
    <property type="match status" value="1"/>
</dbReference>
<dbReference type="Gene3D" id="3.40.50.300">
    <property type="entry name" value="P-loop containing nucleotide triphosphate hydrolases"/>
    <property type="match status" value="1"/>
</dbReference>
<dbReference type="GO" id="GO:0015807">
    <property type="term" value="P:L-amino acid transport"/>
    <property type="evidence" value="ECO:0007669"/>
    <property type="project" value="TreeGrafter"/>
</dbReference>
<dbReference type="PANTHER" id="PTHR43820">
    <property type="entry name" value="HIGH-AFFINITY BRANCHED-CHAIN AMINO ACID TRANSPORT ATP-BINDING PROTEIN LIVF"/>
    <property type="match status" value="1"/>
</dbReference>
<dbReference type="RefSeq" id="WP_049988460.1">
    <property type="nucleotide sequence ID" value="NZ_FOIS01000002.1"/>
</dbReference>
<dbReference type="PANTHER" id="PTHR43820:SF2">
    <property type="entry name" value="ABC TRANSPORTER ATP-BINDING PROTEIN"/>
    <property type="match status" value="1"/>
</dbReference>
<name>A0A1I0N7U0_9EURY</name>
<dbReference type="EMBL" id="FOIS01000002">
    <property type="protein sequence ID" value="SEV97098.1"/>
    <property type="molecule type" value="Genomic_DNA"/>
</dbReference>
<dbReference type="InterPro" id="IPR027417">
    <property type="entry name" value="P-loop_NTPase"/>
</dbReference>
<dbReference type="InterPro" id="IPR003439">
    <property type="entry name" value="ABC_transporter-like_ATP-bd"/>
</dbReference>
<dbReference type="Pfam" id="PF00005">
    <property type="entry name" value="ABC_tran"/>
    <property type="match status" value="1"/>
</dbReference>
<evidence type="ECO:0000256" key="5">
    <source>
        <dbReference type="ARBA" id="ARBA00022970"/>
    </source>
</evidence>
<dbReference type="PROSITE" id="PS00211">
    <property type="entry name" value="ABC_TRANSPORTER_1"/>
    <property type="match status" value="1"/>
</dbReference>
<protein>
    <submittedName>
        <fullName evidence="7">Amino acid/amide ABC transporter ATP-binding protein 2, HAAT family</fullName>
    </submittedName>
</protein>
<organism evidence="7 8">
    <name type="scientific">Natrinema salifodinae</name>
    <dbReference type="NCBI Taxonomy" id="1202768"/>
    <lineage>
        <taxon>Archaea</taxon>
        <taxon>Methanobacteriati</taxon>
        <taxon>Methanobacteriota</taxon>
        <taxon>Stenosarchaea group</taxon>
        <taxon>Halobacteria</taxon>
        <taxon>Halobacteriales</taxon>
        <taxon>Natrialbaceae</taxon>
        <taxon>Natrinema</taxon>
    </lineage>
</organism>
<dbReference type="Proteomes" id="UP000183275">
    <property type="component" value="Unassembled WGS sequence"/>
</dbReference>
<evidence type="ECO:0000256" key="3">
    <source>
        <dbReference type="ARBA" id="ARBA00022741"/>
    </source>
</evidence>
<dbReference type="CDD" id="cd03224">
    <property type="entry name" value="ABC_TM1139_LivF_branched"/>
    <property type="match status" value="1"/>
</dbReference>
<keyword evidence="8" id="KW-1185">Reference proteome</keyword>
<dbReference type="InterPro" id="IPR052156">
    <property type="entry name" value="BCAA_Transport_ATP-bd_LivF"/>
</dbReference>
<dbReference type="GO" id="GO:0016887">
    <property type="term" value="F:ATP hydrolysis activity"/>
    <property type="evidence" value="ECO:0007669"/>
    <property type="project" value="InterPro"/>
</dbReference>
<comment type="similarity">
    <text evidence="1">Belongs to the ABC transporter superfamily.</text>
</comment>
<gene>
    <name evidence="7" type="ORF">SAMN05216285_1418</name>
</gene>